<feature type="domain" description="YbaK/aminoacyl-tRNA synthetase-associated" evidence="1">
    <location>
        <begin position="25"/>
        <end position="139"/>
    </location>
</feature>
<evidence type="ECO:0000259" key="1">
    <source>
        <dbReference type="Pfam" id="PF04073"/>
    </source>
</evidence>
<dbReference type="GeneID" id="78455511"/>
<proteinExistence type="predicted"/>
<sequence>MSVESVKKFFEDNNLPLKVEETEGDTATVKTAAATWGVEEDQIAKTMGYKLKSGEYILILTKGGARVDNKKFKDKFKEKATMIPHDEVLEATGHPIGGVCPFGLKRPLRVYLDKTLKEFEIVYPAGGSDHSAVKVPVDMLEGITQGEWVDVCKDPVPAE</sequence>
<organism evidence="2 3">
    <name type="scientific">Fusobacterium ulcerans</name>
    <dbReference type="NCBI Taxonomy" id="861"/>
    <lineage>
        <taxon>Bacteria</taxon>
        <taxon>Fusobacteriati</taxon>
        <taxon>Fusobacteriota</taxon>
        <taxon>Fusobacteriia</taxon>
        <taxon>Fusobacteriales</taxon>
        <taxon>Fusobacteriaceae</taxon>
        <taxon>Fusobacterium</taxon>
    </lineage>
</organism>
<dbReference type="InterPro" id="IPR007214">
    <property type="entry name" value="YbaK/aa-tRNA-synth-assoc-dom"/>
</dbReference>
<dbReference type="Gene3D" id="3.90.960.10">
    <property type="entry name" value="YbaK/aminoacyl-tRNA synthetase-associated domain"/>
    <property type="match status" value="1"/>
</dbReference>
<gene>
    <name evidence="2" type="primary">ybaK_2</name>
    <name evidence="2" type="ORF">NCTC12112_00933</name>
</gene>
<dbReference type="Proteomes" id="UP000249008">
    <property type="component" value="Chromosome 1"/>
</dbReference>
<dbReference type="AlphaFoldDB" id="A0AAX1TRT8"/>
<dbReference type="GO" id="GO:0002161">
    <property type="term" value="F:aminoacyl-tRNA deacylase activity"/>
    <property type="evidence" value="ECO:0007669"/>
    <property type="project" value="InterPro"/>
</dbReference>
<dbReference type="Pfam" id="PF04073">
    <property type="entry name" value="tRNA_edit"/>
    <property type="match status" value="1"/>
</dbReference>
<evidence type="ECO:0000313" key="3">
    <source>
        <dbReference type="Proteomes" id="UP000249008"/>
    </source>
</evidence>
<dbReference type="KEGG" id="ful:C4N20_11865"/>
<name>A0AAX1TRT8_9FUSO</name>
<reference evidence="2 3" key="1">
    <citation type="submission" date="2018-06" db="EMBL/GenBank/DDBJ databases">
        <authorList>
            <consortium name="Pathogen Informatics"/>
            <person name="Doyle S."/>
        </authorList>
    </citation>
    <scope>NUCLEOTIDE SEQUENCE [LARGE SCALE GENOMIC DNA]</scope>
    <source>
        <strain evidence="2 3">NCTC12112</strain>
    </source>
</reference>
<evidence type="ECO:0000313" key="2">
    <source>
        <dbReference type="EMBL" id="SQJ00639.1"/>
    </source>
</evidence>
<dbReference type="CDD" id="cd04333">
    <property type="entry name" value="ProX_deacylase"/>
    <property type="match status" value="1"/>
</dbReference>
<protein>
    <submittedName>
        <fullName evidence="2">Cys-tRNA(Pro)/Cys-tRNA(Cys) deacylase ybaK</fullName>
    </submittedName>
</protein>
<dbReference type="SUPFAM" id="SSF55826">
    <property type="entry name" value="YbaK/ProRS associated domain"/>
    <property type="match status" value="1"/>
</dbReference>
<dbReference type="RefSeq" id="WP_005976617.1">
    <property type="nucleotide sequence ID" value="NZ_CABKNW010000001.1"/>
</dbReference>
<dbReference type="InterPro" id="IPR036754">
    <property type="entry name" value="YbaK/aa-tRNA-synt-asso_dom_sf"/>
</dbReference>
<dbReference type="PANTHER" id="PTHR30411:SF1">
    <property type="entry name" value="CYTOPLASMIC PROTEIN"/>
    <property type="match status" value="1"/>
</dbReference>
<dbReference type="EMBL" id="LS483487">
    <property type="protein sequence ID" value="SQJ00639.1"/>
    <property type="molecule type" value="Genomic_DNA"/>
</dbReference>
<accession>A0AAX1TRT8</accession>
<dbReference type="PANTHER" id="PTHR30411">
    <property type="entry name" value="CYTOPLASMIC PROTEIN"/>
    <property type="match status" value="1"/>
</dbReference>